<name>A0AAE1LND2_9NEOP</name>
<dbReference type="EMBL" id="JAHWGI010001182">
    <property type="protein sequence ID" value="KAK3924382.1"/>
    <property type="molecule type" value="Genomic_DNA"/>
</dbReference>
<comment type="caution">
    <text evidence="8">The sequence shown here is derived from an EMBL/GenBank/DDBJ whole genome shotgun (WGS) entry which is preliminary data.</text>
</comment>
<feature type="compositionally biased region" description="Low complexity" evidence="4">
    <location>
        <begin position="417"/>
        <end position="432"/>
    </location>
</feature>
<protein>
    <submittedName>
        <fullName evidence="8">Beta-1,3-glucan-binding protein</fullName>
    </submittedName>
</protein>
<evidence type="ECO:0000313" key="8">
    <source>
        <dbReference type="EMBL" id="KAK3924382.1"/>
    </source>
</evidence>
<evidence type="ECO:0000256" key="2">
    <source>
        <dbReference type="ARBA" id="ARBA00022588"/>
    </source>
</evidence>
<feature type="domain" description="CBM39" evidence="7">
    <location>
        <begin position="44"/>
        <end position="147"/>
    </location>
</feature>
<keyword evidence="2" id="KW-0399">Innate immunity</keyword>
<dbReference type="InterPro" id="IPR013320">
    <property type="entry name" value="ConA-like_dom_sf"/>
</dbReference>
<dbReference type="InterPro" id="IPR031756">
    <property type="entry name" value="BGBP_N"/>
</dbReference>
<dbReference type="PANTHER" id="PTHR10963:SF60">
    <property type="entry name" value="GRAM-NEGATIVE BACTERIA-BINDING PROTEIN 1-RELATED"/>
    <property type="match status" value="1"/>
</dbReference>
<evidence type="ECO:0000256" key="3">
    <source>
        <dbReference type="ARBA" id="ARBA00022859"/>
    </source>
</evidence>
<dbReference type="AlphaFoldDB" id="A0AAE1LND2"/>
<dbReference type="InterPro" id="IPR043030">
    <property type="entry name" value="BGBP_N_sf"/>
</dbReference>
<dbReference type="SUPFAM" id="SSF49899">
    <property type="entry name" value="Concanavalin A-like lectins/glucanases"/>
    <property type="match status" value="2"/>
</dbReference>
<feature type="signal peptide" evidence="5">
    <location>
        <begin position="1"/>
        <end position="34"/>
    </location>
</feature>
<evidence type="ECO:0000256" key="4">
    <source>
        <dbReference type="SAM" id="MobiDB-lite"/>
    </source>
</evidence>
<dbReference type="Pfam" id="PF15886">
    <property type="entry name" value="CBM39"/>
    <property type="match status" value="1"/>
</dbReference>
<feature type="compositionally biased region" description="Acidic residues" evidence="4">
    <location>
        <begin position="400"/>
        <end position="410"/>
    </location>
</feature>
<evidence type="ECO:0000259" key="6">
    <source>
        <dbReference type="PROSITE" id="PS51762"/>
    </source>
</evidence>
<proteinExistence type="inferred from homology"/>
<keyword evidence="9" id="KW-1185">Reference proteome</keyword>
<dbReference type="GO" id="GO:0004553">
    <property type="term" value="F:hydrolase activity, hydrolyzing O-glycosyl compounds"/>
    <property type="evidence" value="ECO:0007669"/>
    <property type="project" value="InterPro"/>
</dbReference>
<dbReference type="PROSITE" id="PS51969">
    <property type="entry name" value="CBM39"/>
    <property type="match status" value="1"/>
</dbReference>
<feature type="domain" description="GH16" evidence="6">
    <location>
        <begin position="554"/>
        <end position="810"/>
    </location>
</feature>
<evidence type="ECO:0000256" key="1">
    <source>
        <dbReference type="ARBA" id="ARBA00008781"/>
    </source>
</evidence>
<dbReference type="InterPro" id="IPR050546">
    <property type="entry name" value="Glycosyl_Hydrlase_16"/>
</dbReference>
<feature type="chain" id="PRO_5042096823" evidence="5">
    <location>
        <begin position="35"/>
        <end position="810"/>
    </location>
</feature>
<dbReference type="Gene3D" id="2.60.40.2140">
    <property type="entry name" value="Beta-1,3-glucan-recognition protein, N-terminal domain"/>
    <property type="match status" value="1"/>
</dbReference>
<feature type="region of interest" description="Disordered" evidence="4">
    <location>
        <begin position="387"/>
        <end position="667"/>
    </location>
</feature>
<feature type="compositionally biased region" description="Low complexity" evidence="4">
    <location>
        <begin position="456"/>
        <end position="532"/>
    </location>
</feature>
<feature type="region of interest" description="Disordered" evidence="4">
    <location>
        <begin position="160"/>
        <end position="190"/>
    </location>
</feature>
<evidence type="ECO:0000313" key="9">
    <source>
        <dbReference type="Proteomes" id="UP001219518"/>
    </source>
</evidence>
<feature type="domain" description="GH16" evidence="6">
    <location>
        <begin position="171"/>
        <end position="497"/>
    </location>
</feature>
<dbReference type="GO" id="GO:0045087">
    <property type="term" value="P:innate immune response"/>
    <property type="evidence" value="ECO:0007669"/>
    <property type="project" value="UniProtKB-KW"/>
</dbReference>
<dbReference type="GO" id="GO:0005975">
    <property type="term" value="P:carbohydrate metabolic process"/>
    <property type="evidence" value="ECO:0007669"/>
    <property type="project" value="InterPro"/>
</dbReference>
<evidence type="ECO:0000256" key="5">
    <source>
        <dbReference type="SAM" id="SignalP"/>
    </source>
</evidence>
<keyword evidence="3" id="KW-0391">Immunity</keyword>
<evidence type="ECO:0000259" key="7">
    <source>
        <dbReference type="PROSITE" id="PS51969"/>
    </source>
</evidence>
<keyword evidence="5" id="KW-0732">Signal</keyword>
<reference evidence="8" key="2">
    <citation type="journal article" date="2023" name="BMC Genomics">
        <title>Pest status, molecular evolution, and epigenetic factors derived from the genome assembly of Frankliniella fusca, a thysanopteran phytovirus vector.</title>
        <authorList>
            <person name="Catto M.A."/>
            <person name="Labadie P.E."/>
            <person name="Jacobson A.L."/>
            <person name="Kennedy G.G."/>
            <person name="Srinivasan R."/>
            <person name="Hunt B.G."/>
        </authorList>
    </citation>
    <scope>NUCLEOTIDE SEQUENCE</scope>
    <source>
        <strain evidence="8">PL_HMW_Pooled</strain>
    </source>
</reference>
<dbReference type="Gene3D" id="2.60.120.200">
    <property type="match status" value="2"/>
</dbReference>
<feature type="compositionally biased region" description="Polar residues" evidence="4">
    <location>
        <begin position="537"/>
        <end position="548"/>
    </location>
</feature>
<dbReference type="InterPro" id="IPR000757">
    <property type="entry name" value="Beta-glucanase-like"/>
</dbReference>
<dbReference type="GO" id="GO:0030246">
    <property type="term" value="F:carbohydrate binding"/>
    <property type="evidence" value="ECO:0007669"/>
    <property type="project" value="InterPro"/>
</dbReference>
<comment type="similarity">
    <text evidence="1">Belongs to the insect beta-1,3-glucan binding protein family.</text>
</comment>
<organism evidence="8 9">
    <name type="scientific">Frankliniella fusca</name>
    <dbReference type="NCBI Taxonomy" id="407009"/>
    <lineage>
        <taxon>Eukaryota</taxon>
        <taxon>Metazoa</taxon>
        <taxon>Ecdysozoa</taxon>
        <taxon>Arthropoda</taxon>
        <taxon>Hexapoda</taxon>
        <taxon>Insecta</taxon>
        <taxon>Pterygota</taxon>
        <taxon>Neoptera</taxon>
        <taxon>Paraneoptera</taxon>
        <taxon>Thysanoptera</taxon>
        <taxon>Terebrantia</taxon>
        <taxon>Thripoidea</taxon>
        <taxon>Thripidae</taxon>
        <taxon>Frankliniella</taxon>
    </lineage>
</organism>
<dbReference type="Proteomes" id="UP001219518">
    <property type="component" value="Unassembled WGS sequence"/>
</dbReference>
<feature type="compositionally biased region" description="Low complexity" evidence="4">
    <location>
        <begin position="163"/>
        <end position="172"/>
    </location>
</feature>
<dbReference type="PROSITE" id="PS51762">
    <property type="entry name" value="GH16_2"/>
    <property type="match status" value="2"/>
</dbReference>
<feature type="compositionally biased region" description="Low complexity" evidence="4">
    <location>
        <begin position="549"/>
        <end position="608"/>
    </location>
</feature>
<gene>
    <name evidence="8" type="ORF">KUF71_012333</name>
</gene>
<accession>A0AAE1LND2</accession>
<sequence>MPCPQAHKAHRRSFPLSPTLPLLAALLAVAAGQARQASLRQVAYSVPTPLIEALSPRGLRVSIPDEAGISLVRFHVGVNKPLSAQRLGTVNVEVSQPTGSESPLWAYEDRTTLLAAGDVLHYWLQVTLAGHTYERAGTFAVKGVVEMFDASSPVLSVPLAESPAPAAQQRPVQRPPPRPAPDATSQPCTRSLTSVNGRLVCQGELLFLENFDSADLSLGPWRHDVRIAGQPDFEFTTFTQSGANTYAVNGQLVIRPTLTDDVYGRDFVRTGKLRLENCTAGALESDLCSRQARYGYILPPVLSGRITTRKTFSFRYGTIEVRAKLPSGDWIYPELWLLPREEAYGPGLRSGRIQLALARGNLELQHGSTELGLRRLEAAVIAAAPPAPGAAGAAGGATGSEEEDEEEYLEEQGLGEGLRPGPAAGPAPAAVPFHGLEPSTRFAGPSPSSPYDAPVTGASRPSSTSTAAPTSPRTTTTTTTPRTTTSTTTTTHRPAATTPRAGTTSTARSSSATGRRGAAAVTGKQAAGATTARPVSAGSSGPRATTGVSTSATTRRPSASTPAASGPQAARGPARVGGAAQPQKTAQPGSRGAATTAAAGSGVGANQAVGGGSGVQSGWPSGYQHAGSSSSSPYRDWSDDGGDGADGVGWSPRRARARGRSARSLSGYRGPLRKEVSRTELPGRLWNSGFHNYTLRWTPDAMIFSVDGVELGVVLPEESGGVFRTSDDDPWSNGGKMAPFDREFYISLGLAVGGIHTFPEGVEGPNQYKKPWKNTAAKAMLSFWNSQADWYQSWSTDSALLVDFVQVTAL</sequence>
<dbReference type="PANTHER" id="PTHR10963">
    <property type="entry name" value="GLYCOSYL HYDROLASE-RELATED"/>
    <property type="match status" value="1"/>
</dbReference>
<reference evidence="8" key="1">
    <citation type="submission" date="2021-07" db="EMBL/GenBank/DDBJ databases">
        <authorList>
            <person name="Catto M.A."/>
            <person name="Jacobson A."/>
            <person name="Kennedy G."/>
            <person name="Labadie P."/>
            <person name="Hunt B.G."/>
            <person name="Srinivasan R."/>
        </authorList>
    </citation>
    <scope>NUCLEOTIDE SEQUENCE</scope>
    <source>
        <strain evidence="8">PL_HMW_Pooled</strain>
        <tissue evidence="8">Head</tissue>
    </source>
</reference>